<keyword evidence="2" id="KW-1185">Reference proteome</keyword>
<proteinExistence type="predicted"/>
<feature type="non-terminal residue" evidence="1">
    <location>
        <position position="110"/>
    </location>
</feature>
<comment type="caution">
    <text evidence="1">The sequence shown here is derived from an EMBL/GenBank/DDBJ whole genome shotgun (WGS) entry which is preliminary data.</text>
</comment>
<accession>A0A2N5XNN7</accession>
<sequence>MNSLNDRFDFDDDAIAPGDEAILQGTLWRVYDNASGSAERRLRTWKKTGGDIDDELRSLWRHEMRQVRRLMRYRDASDLIVDVLEGYCQVVCCGLEGGASRLSGCHFFGI</sequence>
<name>A0A2N5XNN7_9HYPH</name>
<evidence type="ECO:0000313" key="1">
    <source>
        <dbReference type="EMBL" id="PLW76038.1"/>
    </source>
</evidence>
<organism evidence="1 2">
    <name type="scientific">Cohaesibacter celericrescens</name>
    <dbReference type="NCBI Taxonomy" id="2067669"/>
    <lineage>
        <taxon>Bacteria</taxon>
        <taxon>Pseudomonadati</taxon>
        <taxon>Pseudomonadota</taxon>
        <taxon>Alphaproteobacteria</taxon>
        <taxon>Hyphomicrobiales</taxon>
        <taxon>Cohaesibacteraceae</taxon>
    </lineage>
</organism>
<protein>
    <submittedName>
        <fullName evidence="1">Uncharacterized protein</fullName>
    </submittedName>
</protein>
<dbReference type="AlphaFoldDB" id="A0A2N5XNN7"/>
<dbReference type="Proteomes" id="UP000234881">
    <property type="component" value="Unassembled WGS sequence"/>
</dbReference>
<dbReference type="EMBL" id="PKUQ01000041">
    <property type="protein sequence ID" value="PLW76038.1"/>
    <property type="molecule type" value="Genomic_DNA"/>
</dbReference>
<gene>
    <name evidence="1" type="ORF">C0081_16725</name>
</gene>
<reference evidence="1 2" key="1">
    <citation type="submission" date="2018-01" db="EMBL/GenBank/DDBJ databases">
        <title>The draft genome sequence of Cohaesibacter sp. H1304.</title>
        <authorList>
            <person name="Wang N.-N."/>
            <person name="Du Z.-J."/>
        </authorList>
    </citation>
    <scope>NUCLEOTIDE SEQUENCE [LARGE SCALE GENOMIC DNA]</scope>
    <source>
        <strain evidence="1 2">H1304</strain>
    </source>
</reference>
<evidence type="ECO:0000313" key="2">
    <source>
        <dbReference type="Proteomes" id="UP000234881"/>
    </source>
</evidence>